<dbReference type="EMBL" id="MSPT01000002">
    <property type="protein sequence ID" value="ONK29199.1"/>
    <property type="molecule type" value="Genomic_DNA"/>
</dbReference>
<dbReference type="Gene3D" id="1.10.10.10">
    <property type="entry name" value="Winged helix-like DNA-binding domain superfamily/Winged helix DNA-binding domain"/>
    <property type="match status" value="1"/>
</dbReference>
<evidence type="ECO:0000256" key="7">
    <source>
        <dbReference type="ARBA" id="ARBA00047207"/>
    </source>
</evidence>
<evidence type="ECO:0000256" key="2">
    <source>
        <dbReference type="ARBA" id="ARBA00023015"/>
    </source>
</evidence>
<keyword evidence="4" id="KW-0804">Transcription</keyword>
<dbReference type="PRINTS" id="PR00598">
    <property type="entry name" value="HTHMARR"/>
</dbReference>
<reference evidence="11 12" key="1">
    <citation type="submission" date="2016-12" db="EMBL/GenBank/DDBJ databases">
        <authorList>
            <person name="Gulvik C.A."/>
        </authorList>
    </citation>
    <scope>NUCLEOTIDE SEQUENCE [LARGE SCALE GENOMIC DNA]</scope>
    <source>
        <strain evidence="10 12">12-5202</strain>
        <strain evidence="9 11">12-5291</strain>
    </source>
</reference>
<dbReference type="Proteomes" id="UP000188600">
    <property type="component" value="Unassembled WGS sequence"/>
</dbReference>
<dbReference type="SUPFAM" id="SSF46785">
    <property type="entry name" value="Winged helix' DNA-binding domain"/>
    <property type="match status" value="1"/>
</dbReference>
<dbReference type="GO" id="GO:0005737">
    <property type="term" value="C:cytoplasm"/>
    <property type="evidence" value="ECO:0007669"/>
    <property type="project" value="UniProtKB-SubCell"/>
</dbReference>
<dbReference type="SMART" id="SM00347">
    <property type="entry name" value="HTH_MARR"/>
    <property type="match status" value="1"/>
</dbReference>
<dbReference type="PANTHER" id="PTHR42756">
    <property type="entry name" value="TRANSCRIPTIONAL REGULATOR, MARR"/>
    <property type="match status" value="1"/>
</dbReference>
<evidence type="ECO:0000313" key="11">
    <source>
        <dbReference type="Proteomes" id="UP000188600"/>
    </source>
</evidence>
<evidence type="ECO:0000259" key="8">
    <source>
        <dbReference type="PROSITE" id="PS50995"/>
    </source>
</evidence>
<protein>
    <recommendedName>
        <fullName evidence="6">HTH-type transcriptional regulator SarZ</fullName>
    </recommendedName>
    <alternativeName>
        <fullName evidence="7">Staphylococcal accessory regulator Z</fullName>
    </alternativeName>
</protein>
<dbReference type="GO" id="GO:0003677">
    <property type="term" value="F:DNA binding"/>
    <property type="evidence" value="ECO:0007669"/>
    <property type="project" value="UniProtKB-KW"/>
</dbReference>
<gene>
    <name evidence="10" type="ORF">BVE84_02845</name>
    <name evidence="9" type="ORF">BVE86_01535</name>
</gene>
<dbReference type="InterPro" id="IPR036390">
    <property type="entry name" value="WH_DNA-bd_sf"/>
</dbReference>
<evidence type="ECO:0000256" key="4">
    <source>
        <dbReference type="ARBA" id="ARBA00023163"/>
    </source>
</evidence>
<dbReference type="InterPro" id="IPR036388">
    <property type="entry name" value="WH-like_DNA-bd_sf"/>
</dbReference>
<organism evidence="9 11">
    <name type="scientific">Streptococcus azizii</name>
    <dbReference type="NCBI Taxonomy" id="1579424"/>
    <lineage>
        <taxon>Bacteria</taxon>
        <taxon>Bacillati</taxon>
        <taxon>Bacillota</taxon>
        <taxon>Bacilli</taxon>
        <taxon>Lactobacillales</taxon>
        <taxon>Streptococcaceae</taxon>
        <taxon>Streptococcus</taxon>
    </lineage>
</organism>
<accession>A0AB36JRA3</accession>
<proteinExistence type="inferred from homology"/>
<keyword evidence="12" id="KW-1185">Reference proteome</keyword>
<keyword evidence="2" id="KW-0805">Transcription regulation</keyword>
<comment type="similarity">
    <text evidence="5">Belongs to the SarZ family.</text>
</comment>
<feature type="domain" description="HTH marR-type" evidence="8">
    <location>
        <begin position="12"/>
        <end position="147"/>
    </location>
</feature>
<dbReference type="Pfam" id="PF22381">
    <property type="entry name" value="Staph_reg_Sar_Rot"/>
    <property type="match status" value="1"/>
</dbReference>
<dbReference type="AlphaFoldDB" id="A0AB36JRA3"/>
<dbReference type="GO" id="GO:0003700">
    <property type="term" value="F:DNA-binding transcription factor activity"/>
    <property type="evidence" value="ECO:0007669"/>
    <property type="project" value="InterPro"/>
</dbReference>
<dbReference type="PANTHER" id="PTHR42756:SF1">
    <property type="entry name" value="TRANSCRIPTIONAL REPRESSOR OF EMRAB OPERON"/>
    <property type="match status" value="1"/>
</dbReference>
<evidence type="ECO:0000256" key="1">
    <source>
        <dbReference type="ARBA" id="ARBA00004496"/>
    </source>
</evidence>
<evidence type="ECO:0000313" key="9">
    <source>
        <dbReference type="EMBL" id="ONK29199.1"/>
    </source>
</evidence>
<keyword evidence="3" id="KW-0238">DNA-binding</keyword>
<evidence type="ECO:0000313" key="10">
    <source>
        <dbReference type="EMBL" id="ONK30683.1"/>
    </source>
</evidence>
<evidence type="ECO:0000256" key="3">
    <source>
        <dbReference type="ARBA" id="ARBA00023125"/>
    </source>
</evidence>
<evidence type="ECO:0000256" key="6">
    <source>
        <dbReference type="ARBA" id="ARBA00047188"/>
    </source>
</evidence>
<dbReference type="InterPro" id="IPR000835">
    <property type="entry name" value="HTH_MarR-typ"/>
</dbReference>
<evidence type="ECO:0000313" key="12">
    <source>
        <dbReference type="Proteomes" id="UP000188946"/>
    </source>
</evidence>
<sequence>MKENVKKALETNREALHSLVVLHRASNIISKQEIEIMKKHNLTMGQFGVLEALYNKGNLRIQELIDKLLSTSGNMTVVIRNMIRDGYIIKVPDEQDKRACLISLTDAGREIIEAILPEHYDNIGRIFSILSLEEQEHLNAILKKFRGLDKNIAN</sequence>
<dbReference type="RefSeq" id="WP_076995578.1">
    <property type="nucleotide sequence ID" value="NZ_MSPR01000003.1"/>
</dbReference>
<dbReference type="EMBL" id="MSPR01000003">
    <property type="protein sequence ID" value="ONK30683.1"/>
    <property type="molecule type" value="Genomic_DNA"/>
</dbReference>
<dbReference type="InterPro" id="IPR055166">
    <property type="entry name" value="Transc_reg_Sar_Rot_HTH"/>
</dbReference>
<dbReference type="PROSITE" id="PS50995">
    <property type="entry name" value="HTH_MARR_2"/>
    <property type="match status" value="1"/>
</dbReference>
<dbReference type="Proteomes" id="UP000188946">
    <property type="component" value="Unassembled WGS sequence"/>
</dbReference>
<comment type="caution">
    <text evidence="9">The sequence shown here is derived from an EMBL/GenBank/DDBJ whole genome shotgun (WGS) entry which is preliminary data.</text>
</comment>
<name>A0AB36JRA3_9STRE</name>
<comment type="subcellular location">
    <subcellularLocation>
        <location evidence="1">Cytoplasm</location>
    </subcellularLocation>
</comment>
<evidence type="ECO:0000256" key="5">
    <source>
        <dbReference type="ARBA" id="ARBA00046337"/>
    </source>
</evidence>